<feature type="transmembrane region" description="Helical" evidence="1">
    <location>
        <begin position="109"/>
        <end position="128"/>
    </location>
</feature>
<dbReference type="KEGG" id="seqo:SE1039_24740"/>
<evidence type="ECO:0000313" key="2">
    <source>
        <dbReference type="EMBL" id="MDG0847248.1"/>
    </source>
</evidence>
<name>A0A9X4L6I9_9STAP</name>
<proteinExistence type="predicted"/>
<comment type="caution">
    <text evidence="2">The sequence shown here is derived from an EMBL/GenBank/DDBJ whole genome shotgun (WGS) entry which is preliminary data.</text>
</comment>
<evidence type="ECO:0000313" key="3">
    <source>
        <dbReference type="Proteomes" id="UP001152422"/>
    </source>
</evidence>
<evidence type="ECO:0000256" key="1">
    <source>
        <dbReference type="SAM" id="Phobius"/>
    </source>
</evidence>
<reference evidence="2" key="1">
    <citation type="submission" date="2022-05" db="EMBL/GenBank/DDBJ databases">
        <title>Comparative genomics of Staphylococcus equorum isolates.</title>
        <authorList>
            <person name="Luelf R.H."/>
        </authorList>
    </citation>
    <scope>NUCLEOTIDE SEQUENCE</scope>
    <source>
        <strain evidence="2">TMW 2.2497</strain>
    </source>
</reference>
<sequence length="139" mass="16307">MKKLLAHLIVALTLAIILFLTTLFFDLFKSMHLTALLLNIDFLIDDNASNIVLEFLIHVGITISLYALLYFIYKKLGDYYYIALICVMFSFLALYPLLIYMAINPVFQFQFMGYICWIIAHILFLVCTHKGIKFMERRF</sequence>
<feature type="transmembrane region" description="Helical" evidence="1">
    <location>
        <begin position="79"/>
        <end position="103"/>
    </location>
</feature>
<feature type="transmembrane region" description="Helical" evidence="1">
    <location>
        <begin position="48"/>
        <end position="72"/>
    </location>
</feature>
<dbReference type="EMBL" id="JAMBQA010000011">
    <property type="protein sequence ID" value="MDG0847248.1"/>
    <property type="molecule type" value="Genomic_DNA"/>
</dbReference>
<organism evidence="2 3">
    <name type="scientific">Staphylococcus equorum</name>
    <dbReference type="NCBI Taxonomy" id="246432"/>
    <lineage>
        <taxon>Bacteria</taxon>
        <taxon>Bacillati</taxon>
        <taxon>Bacillota</taxon>
        <taxon>Bacilli</taxon>
        <taxon>Bacillales</taxon>
        <taxon>Staphylococcaceae</taxon>
        <taxon>Staphylococcus</taxon>
    </lineage>
</organism>
<gene>
    <name evidence="2" type="ORF">M4L89_13540</name>
</gene>
<accession>A0A9X4L6I9</accession>
<keyword evidence="1" id="KW-1133">Transmembrane helix</keyword>
<keyword evidence="3" id="KW-1185">Reference proteome</keyword>
<keyword evidence="1" id="KW-0812">Transmembrane</keyword>
<dbReference type="Proteomes" id="UP001152422">
    <property type="component" value="Unassembled WGS sequence"/>
</dbReference>
<keyword evidence="1" id="KW-0472">Membrane</keyword>
<protein>
    <submittedName>
        <fullName evidence="2">Uncharacterized protein</fullName>
    </submittedName>
</protein>
<dbReference type="AlphaFoldDB" id="A0A9X4L6I9"/>
<dbReference type="RefSeq" id="WP_056936058.1">
    <property type="nucleotide sequence ID" value="NZ_CP013114.1"/>
</dbReference>